<sequence length="87" mass="9391">MKTLNPRLRRPDGRGVYASPGIRRGAAASLDTCSPPACRAGATAIRHAPAAARTPHRSTLNPGTWLTGRVPFFRGHAPLFQQSRTFL</sequence>
<dbReference type="RefSeq" id="WP_312548473.1">
    <property type="nucleotide sequence ID" value="NZ_JBHRVV010000001.1"/>
</dbReference>
<comment type="caution">
    <text evidence="2">The sequence shown here is derived from an EMBL/GenBank/DDBJ whole genome shotgun (WGS) entry which is preliminary data.</text>
</comment>
<gene>
    <name evidence="2" type="ORF">ACFOPH_18050</name>
</gene>
<reference evidence="3" key="1">
    <citation type="journal article" date="2019" name="Int. J. Syst. Evol. Microbiol.">
        <title>The Global Catalogue of Microorganisms (GCM) 10K type strain sequencing project: providing services to taxonomists for standard genome sequencing and annotation.</title>
        <authorList>
            <consortium name="The Broad Institute Genomics Platform"/>
            <consortium name="The Broad Institute Genome Sequencing Center for Infectious Disease"/>
            <person name="Wu L."/>
            <person name="Ma J."/>
        </authorList>
    </citation>
    <scope>NUCLEOTIDE SEQUENCE [LARGE SCALE GENOMIC DNA]</scope>
    <source>
        <strain evidence="3">CCM 7480</strain>
    </source>
</reference>
<evidence type="ECO:0000313" key="2">
    <source>
        <dbReference type="EMBL" id="MFC3460138.1"/>
    </source>
</evidence>
<proteinExistence type="predicted"/>
<feature type="region of interest" description="Disordered" evidence="1">
    <location>
        <begin position="1"/>
        <end position="21"/>
    </location>
</feature>
<evidence type="ECO:0000313" key="3">
    <source>
        <dbReference type="Proteomes" id="UP001595665"/>
    </source>
</evidence>
<protein>
    <submittedName>
        <fullName evidence="2">Uncharacterized protein</fullName>
    </submittedName>
</protein>
<dbReference type="Proteomes" id="UP001595665">
    <property type="component" value="Unassembled WGS sequence"/>
</dbReference>
<name>A0ABV7PPJ8_9BURK</name>
<accession>A0ABV7PPJ8</accession>
<evidence type="ECO:0000256" key="1">
    <source>
        <dbReference type="SAM" id="MobiDB-lite"/>
    </source>
</evidence>
<keyword evidence="3" id="KW-1185">Reference proteome</keyword>
<organism evidence="2 3">
    <name type="scientific">Massilia haematophila</name>
    <dbReference type="NCBI Taxonomy" id="457923"/>
    <lineage>
        <taxon>Bacteria</taxon>
        <taxon>Pseudomonadati</taxon>
        <taxon>Pseudomonadota</taxon>
        <taxon>Betaproteobacteria</taxon>
        <taxon>Burkholderiales</taxon>
        <taxon>Oxalobacteraceae</taxon>
        <taxon>Telluria group</taxon>
        <taxon>Massilia</taxon>
    </lineage>
</organism>
<dbReference type="EMBL" id="JBHRVV010000001">
    <property type="protein sequence ID" value="MFC3460138.1"/>
    <property type="molecule type" value="Genomic_DNA"/>
</dbReference>